<evidence type="ECO:0000256" key="2">
    <source>
        <dbReference type="ARBA" id="ARBA00022448"/>
    </source>
</evidence>
<dbReference type="HOGENOM" id="CLU_023158_0_0_1"/>
<dbReference type="InterPro" id="IPR050550">
    <property type="entry name" value="SEC23_SEC24_subfamily"/>
</dbReference>
<dbReference type="GO" id="GO:0006886">
    <property type="term" value="P:intracellular protein transport"/>
    <property type="evidence" value="ECO:0007669"/>
    <property type="project" value="InterPro"/>
</dbReference>
<dbReference type="EnsemblProtists" id="EKX52673">
    <property type="protein sequence ID" value="EKX52673"/>
    <property type="gene ID" value="GUITHDRAFT_101833"/>
</dbReference>
<evidence type="ECO:0000313" key="8">
    <source>
        <dbReference type="EnsemblProtists" id="EKX52673"/>
    </source>
</evidence>
<evidence type="ECO:0000313" key="9">
    <source>
        <dbReference type="Proteomes" id="UP000011087"/>
    </source>
</evidence>
<dbReference type="Gene3D" id="1.20.120.730">
    <property type="entry name" value="Sec23/Sec24 helical domain"/>
    <property type="match status" value="1"/>
</dbReference>
<dbReference type="InterPro" id="IPR036174">
    <property type="entry name" value="Znf_Sec23_Sec24_sf"/>
</dbReference>
<dbReference type="InterPro" id="IPR036465">
    <property type="entry name" value="vWFA_dom_sf"/>
</dbReference>
<dbReference type="OrthoDB" id="49016at2759"/>
<dbReference type="Pfam" id="PF04811">
    <property type="entry name" value="Sec23_trunk"/>
    <property type="match status" value="1"/>
</dbReference>
<dbReference type="InterPro" id="IPR006895">
    <property type="entry name" value="Znf_Sec23_Sec24"/>
</dbReference>
<dbReference type="Proteomes" id="UP000011087">
    <property type="component" value="Unassembled WGS sequence"/>
</dbReference>
<dbReference type="Gene3D" id="2.30.30.380">
    <property type="entry name" value="Zn-finger domain of Sec23/24"/>
    <property type="match status" value="1"/>
</dbReference>
<dbReference type="InterPro" id="IPR036175">
    <property type="entry name" value="Sec23/24_helical_dom_sf"/>
</dbReference>
<dbReference type="InterPro" id="IPR006896">
    <property type="entry name" value="Sec23/24_trunk_dom"/>
</dbReference>
<keyword evidence="3" id="KW-0653">Protein transport</keyword>
<gene>
    <name evidence="7" type="primary">SEC24B</name>
    <name evidence="7" type="ORF">GUITHDRAFT_101833</name>
</gene>
<reference evidence="7 9" key="1">
    <citation type="journal article" date="2012" name="Nature">
        <title>Algal genomes reveal evolutionary mosaicism and the fate of nucleomorphs.</title>
        <authorList>
            <consortium name="DOE Joint Genome Institute"/>
            <person name="Curtis B.A."/>
            <person name="Tanifuji G."/>
            <person name="Burki F."/>
            <person name="Gruber A."/>
            <person name="Irimia M."/>
            <person name="Maruyama S."/>
            <person name="Arias M.C."/>
            <person name="Ball S.G."/>
            <person name="Gile G.H."/>
            <person name="Hirakawa Y."/>
            <person name="Hopkins J.F."/>
            <person name="Kuo A."/>
            <person name="Rensing S.A."/>
            <person name="Schmutz J."/>
            <person name="Symeonidi A."/>
            <person name="Elias M."/>
            <person name="Eveleigh R.J."/>
            <person name="Herman E.K."/>
            <person name="Klute M.J."/>
            <person name="Nakayama T."/>
            <person name="Obornik M."/>
            <person name="Reyes-Prieto A."/>
            <person name="Armbrust E.V."/>
            <person name="Aves S.J."/>
            <person name="Beiko R.G."/>
            <person name="Coutinho P."/>
            <person name="Dacks J.B."/>
            <person name="Durnford D.G."/>
            <person name="Fast N.M."/>
            <person name="Green B.R."/>
            <person name="Grisdale C.J."/>
            <person name="Hempel F."/>
            <person name="Henrissat B."/>
            <person name="Hoppner M.P."/>
            <person name="Ishida K."/>
            <person name="Kim E."/>
            <person name="Koreny L."/>
            <person name="Kroth P.G."/>
            <person name="Liu Y."/>
            <person name="Malik S.B."/>
            <person name="Maier U.G."/>
            <person name="McRose D."/>
            <person name="Mock T."/>
            <person name="Neilson J.A."/>
            <person name="Onodera N.T."/>
            <person name="Poole A.M."/>
            <person name="Pritham E.J."/>
            <person name="Richards T.A."/>
            <person name="Rocap G."/>
            <person name="Roy S.W."/>
            <person name="Sarai C."/>
            <person name="Schaack S."/>
            <person name="Shirato S."/>
            <person name="Slamovits C.H."/>
            <person name="Spencer D.F."/>
            <person name="Suzuki S."/>
            <person name="Worden A.Z."/>
            <person name="Zauner S."/>
            <person name="Barry K."/>
            <person name="Bell C."/>
            <person name="Bharti A.K."/>
            <person name="Crow J.A."/>
            <person name="Grimwood J."/>
            <person name="Kramer R."/>
            <person name="Lindquist E."/>
            <person name="Lucas S."/>
            <person name="Salamov A."/>
            <person name="McFadden G.I."/>
            <person name="Lane C.E."/>
            <person name="Keeling P.J."/>
            <person name="Gray M.W."/>
            <person name="Grigoriev I.V."/>
            <person name="Archibald J.M."/>
        </authorList>
    </citation>
    <scope>NUCLEOTIDE SEQUENCE</scope>
    <source>
        <strain evidence="7 9">CCMP2712</strain>
    </source>
</reference>
<dbReference type="SUPFAM" id="SSF82919">
    <property type="entry name" value="Zn-finger domain of Sec23/24"/>
    <property type="match status" value="1"/>
</dbReference>
<dbReference type="GeneID" id="17309468"/>
<dbReference type="PaxDb" id="55529-EKX52673"/>
<evidence type="ECO:0000259" key="5">
    <source>
        <dbReference type="Pfam" id="PF04811"/>
    </source>
</evidence>
<dbReference type="Gene3D" id="3.40.50.410">
    <property type="entry name" value="von Willebrand factor, type A domain"/>
    <property type="match status" value="1"/>
</dbReference>
<keyword evidence="2" id="KW-0813">Transport</keyword>
<accession>L1JX42</accession>
<dbReference type="SUPFAM" id="SSF81811">
    <property type="entry name" value="Helical domain of Sec23/24"/>
    <property type="match status" value="1"/>
</dbReference>
<name>L1JX42_GUITC</name>
<feature type="domain" description="Sec23/Sec24 trunk" evidence="5">
    <location>
        <begin position="129"/>
        <end position="363"/>
    </location>
</feature>
<keyword evidence="9" id="KW-1185">Reference proteome</keyword>
<dbReference type="eggNOG" id="KOG1985">
    <property type="taxonomic scope" value="Eukaryota"/>
</dbReference>
<dbReference type="SUPFAM" id="SSF53300">
    <property type="entry name" value="vWA-like"/>
    <property type="match status" value="1"/>
</dbReference>
<dbReference type="GO" id="GO:0030127">
    <property type="term" value="C:COPII vesicle coat"/>
    <property type="evidence" value="ECO:0007669"/>
    <property type="project" value="InterPro"/>
</dbReference>
<dbReference type="SUPFAM" id="SSF81995">
    <property type="entry name" value="beta-sandwich domain of Sec23/24"/>
    <property type="match status" value="1"/>
</dbReference>
<dbReference type="GO" id="GO:0090110">
    <property type="term" value="P:COPII-coated vesicle cargo loading"/>
    <property type="evidence" value="ECO:0007669"/>
    <property type="project" value="TreeGrafter"/>
</dbReference>
<sequence length="725" mass="79353">MIRPSLRRTPENASVKDAAGLPWGCALIPLAPASGNVPRPSAVDEILAEEIPRCQQCFGYINAYCMFEKKAWICSLCGNKNDLSSRYATSAVRASLQELQRGIVDVVEECVEVDVGDIFSKDLKPQERPAVVAVVDVSGSEDFVEVVKSGILALLEALPPYVLFGLITVSDSIGVYDMRSSFPHCFQIPVPEDGELDVAIADILPADCFLVQLGSSKPTISAAVESISAAGSSEQGAAPRRFALGSCLDTLLEMFEEDAQFSLRIISVIGSRPNFGLGALEEQAQTASFLSQGIAKNLPKGSEFYSSLVDRVTSISAVVDLFVIAEEGYVGVDAMIPMVECAGGTMVYYPGIDTSALPQDLYRTYSRPFASNAILRLRCSSGFQVARAYGHLSADKQYDNLYHVASCHSESCFAVDFEFDNPSGVTSNLDVQPTLQLAFSYSCIVPDPEANSFQVQRRLRIETSRVDIGRQALDIYAHADSEVVASLLCHKIIVAQATEGTGEARMLLQDWLVILTARYNENMLRRREAGLDLQFSRFPNLASLTKVVYGMLRGKLLDPVVVSRDERSFICYLCSSLTPEALTYTIYPKLISFKDPNSSQPSGGPLFLLNSTLDNATDGIFLLDSYTDLCVYCTAQGLETFPYPPPPDCGLRTYIQYIKENRAICPHVYYTKAKDGTEQDFISRLIEEPSHRTAESGATEWVGAAAKGYNVFLEVLGTEVKEFLE</sequence>
<dbReference type="GO" id="GO:0070971">
    <property type="term" value="C:endoplasmic reticulum exit site"/>
    <property type="evidence" value="ECO:0007669"/>
    <property type="project" value="TreeGrafter"/>
</dbReference>
<dbReference type="KEGG" id="gtt:GUITHDRAFT_101833"/>
<reference evidence="9" key="2">
    <citation type="submission" date="2012-11" db="EMBL/GenBank/DDBJ databases">
        <authorList>
            <person name="Kuo A."/>
            <person name="Curtis B.A."/>
            <person name="Tanifuji G."/>
            <person name="Burki F."/>
            <person name="Gruber A."/>
            <person name="Irimia M."/>
            <person name="Maruyama S."/>
            <person name="Arias M.C."/>
            <person name="Ball S.G."/>
            <person name="Gile G.H."/>
            <person name="Hirakawa Y."/>
            <person name="Hopkins J.F."/>
            <person name="Rensing S.A."/>
            <person name="Schmutz J."/>
            <person name="Symeonidi A."/>
            <person name="Elias M."/>
            <person name="Eveleigh R.J."/>
            <person name="Herman E.K."/>
            <person name="Klute M.J."/>
            <person name="Nakayama T."/>
            <person name="Obornik M."/>
            <person name="Reyes-Prieto A."/>
            <person name="Armbrust E.V."/>
            <person name="Aves S.J."/>
            <person name="Beiko R.G."/>
            <person name="Coutinho P."/>
            <person name="Dacks J.B."/>
            <person name="Durnford D.G."/>
            <person name="Fast N.M."/>
            <person name="Green B.R."/>
            <person name="Grisdale C."/>
            <person name="Hempe F."/>
            <person name="Henrissat B."/>
            <person name="Hoppner M.P."/>
            <person name="Ishida K.-I."/>
            <person name="Kim E."/>
            <person name="Koreny L."/>
            <person name="Kroth P.G."/>
            <person name="Liu Y."/>
            <person name="Malik S.-B."/>
            <person name="Maier U.G."/>
            <person name="McRose D."/>
            <person name="Mock T."/>
            <person name="Neilson J.A."/>
            <person name="Onodera N.T."/>
            <person name="Poole A.M."/>
            <person name="Pritham E.J."/>
            <person name="Richards T.A."/>
            <person name="Rocap G."/>
            <person name="Roy S.W."/>
            <person name="Sarai C."/>
            <person name="Schaack S."/>
            <person name="Shirato S."/>
            <person name="Slamovits C.H."/>
            <person name="Spencer D.F."/>
            <person name="Suzuki S."/>
            <person name="Worden A.Z."/>
            <person name="Zauner S."/>
            <person name="Barry K."/>
            <person name="Bell C."/>
            <person name="Bharti A.K."/>
            <person name="Crow J.A."/>
            <person name="Grimwood J."/>
            <person name="Kramer R."/>
            <person name="Lindquist E."/>
            <person name="Lucas S."/>
            <person name="Salamov A."/>
            <person name="McFadden G.I."/>
            <person name="Lane C.E."/>
            <person name="Keeling P.J."/>
            <person name="Gray M.W."/>
            <person name="Grigoriev I.V."/>
            <person name="Archibald J.M."/>
        </authorList>
    </citation>
    <scope>NUCLEOTIDE SEQUENCE</scope>
    <source>
        <strain evidence="9">CCMP2712</strain>
    </source>
</reference>
<dbReference type="GO" id="GO:0008270">
    <property type="term" value="F:zinc ion binding"/>
    <property type="evidence" value="ECO:0007669"/>
    <property type="project" value="InterPro"/>
</dbReference>
<dbReference type="STRING" id="905079.L1JX42"/>
<dbReference type="InterPro" id="IPR006900">
    <property type="entry name" value="Sec23/24_helical_dom"/>
</dbReference>
<proteinExistence type="inferred from homology"/>
<organism evidence="7">
    <name type="scientific">Guillardia theta (strain CCMP2712)</name>
    <name type="common">Cryptophyte</name>
    <dbReference type="NCBI Taxonomy" id="905079"/>
    <lineage>
        <taxon>Eukaryota</taxon>
        <taxon>Cryptophyceae</taxon>
        <taxon>Pyrenomonadales</taxon>
        <taxon>Geminigeraceae</taxon>
        <taxon>Guillardia</taxon>
    </lineage>
</organism>
<evidence type="ECO:0000259" key="4">
    <source>
        <dbReference type="Pfam" id="PF04810"/>
    </source>
</evidence>
<dbReference type="RefSeq" id="XP_005839653.1">
    <property type="nucleotide sequence ID" value="XM_005839596.1"/>
</dbReference>
<evidence type="ECO:0000259" key="6">
    <source>
        <dbReference type="Pfam" id="PF04815"/>
    </source>
</evidence>
<dbReference type="Pfam" id="PF04810">
    <property type="entry name" value="zf-Sec23_Sec24"/>
    <property type="match status" value="1"/>
</dbReference>
<dbReference type="Pfam" id="PF04815">
    <property type="entry name" value="Sec23_helical"/>
    <property type="match status" value="1"/>
</dbReference>
<evidence type="ECO:0000313" key="7">
    <source>
        <dbReference type="EMBL" id="EKX52673.1"/>
    </source>
</evidence>
<dbReference type="GO" id="GO:0000149">
    <property type="term" value="F:SNARE binding"/>
    <property type="evidence" value="ECO:0007669"/>
    <property type="project" value="TreeGrafter"/>
</dbReference>
<dbReference type="OMA" id="GTAHNIN"/>
<dbReference type="EMBL" id="JH992972">
    <property type="protein sequence ID" value="EKX52673.1"/>
    <property type="molecule type" value="Genomic_DNA"/>
</dbReference>
<feature type="domain" description="Zinc finger Sec23/Sec24-type" evidence="4">
    <location>
        <begin position="51"/>
        <end position="87"/>
    </location>
</feature>
<evidence type="ECO:0000256" key="3">
    <source>
        <dbReference type="ARBA" id="ARBA00022927"/>
    </source>
</evidence>
<evidence type="ECO:0000256" key="1">
    <source>
        <dbReference type="ARBA" id="ARBA00008334"/>
    </source>
</evidence>
<comment type="similarity">
    <text evidence="1">Belongs to the SEC23/SEC24 family. SEC24 subfamily.</text>
</comment>
<dbReference type="AlphaFoldDB" id="L1JX42"/>
<feature type="domain" description="Sec23/Sec24 helical" evidence="6">
    <location>
        <begin position="480"/>
        <end position="582"/>
    </location>
</feature>
<reference evidence="8" key="3">
    <citation type="submission" date="2015-06" db="UniProtKB">
        <authorList>
            <consortium name="EnsemblProtists"/>
        </authorList>
    </citation>
    <scope>IDENTIFICATION</scope>
</reference>
<protein>
    <submittedName>
        <fullName evidence="7">Secretory protein Sec24B</fullName>
    </submittedName>
</protein>
<dbReference type="PANTHER" id="PTHR13803">
    <property type="entry name" value="SEC24-RELATED PROTEIN"/>
    <property type="match status" value="1"/>
</dbReference>
<dbReference type="PANTHER" id="PTHR13803:SF17">
    <property type="entry name" value="PROTEIN TRANSPORT PROTEIN SEC24"/>
    <property type="match status" value="1"/>
</dbReference>